<dbReference type="InterPro" id="IPR016035">
    <property type="entry name" value="Acyl_Trfase/lysoPLipase"/>
</dbReference>
<evidence type="ECO:0000313" key="7">
    <source>
        <dbReference type="Proteomes" id="UP000199308"/>
    </source>
</evidence>
<dbReference type="InterPro" id="IPR050301">
    <property type="entry name" value="NTE"/>
</dbReference>
<dbReference type="PANTHER" id="PTHR14226">
    <property type="entry name" value="NEUROPATHY TARGET ESTERASE/SWISS CHEESE D.MELANOGASTER"/>
    <property type="match status" value="1"/>
</dbReference>
<dbReference type="Gene3D" id="3.40.1090.10">
    <property type="entry name" value="Cytosolic phospholipase A2 catalytic domain"/>
    <property type="match status" value="2"/>
</dbReference>
<dbReference type="PANTHER" id="PTHR14226:SF57">
    <property type="entry name" value="BLR7027 PROTEIN"/>
    <property type="match status" value="1"/>
</dbReference>
<evidence type="ECO:0000259" key="5">
    <source>
        <dbReference type="PROSITE" id="PS51635"/>
    </source>
</evidence>
<dbReference type="PROSITE" id="PS51635">
    <property type="entry name" value="PNPLA"/>
    <property type="match status" value="1"/>
</dbReference>
<keyword evidence="3 4" id="KW-0443">Lipid metabolism</keyword>
<feature type="active site" description="Proton acceptor" evidence="4">
    <location>
        <position position="220"/>
    </location>
</feature>
<dbReference type="Proteomes" id="UP000199308">
    <property type="component" value="Unassembled WGS sequence"/>
</dbReference>
<evidence type="ECO:0000256" key="1">
    <source>
        <dbReference type="ARBA" id="ARBA00022801"/>
    </source>
</evidence>
<dbReference type="GO" id="GO:0016787">
    <property type="term" value="F:hydrolase activity"/>
    <property type="evidence" value="ECO:0007669"/>
    <property type="project" value="UniProtKB-UniRule"/>
</dbReference>
<dbReference type="CDD" id="cd07209">
    <property type="entry name" value="Pat_hypo_Ecoli_Z1214_like"/>
    <property type="match status" value="1"/>
</dbReference>
<name>A0A1I0GRS7_THASX</name>
<dbReference type="InterPro" id="IPR002641">
    <property type="entry name" value="PNPLA_dom"/>
</dbReference>
<evidence type="ECO:0000256" key="4">
    <source>
        <dbReference type="PROSITE-ProRule" id="PRU01161"/>
    </source>
</evidence>
<protein>
    <submittedName>
        <fullName evidence="6">NTE family protein</fullName>
    </submittedName>
</protein>
<dbReference type="AlphaFoldDB" id="A0A1I0GRS7"/>
<comment type="caution">
    <text evidence="4">Lacks conserved residue(s) required for the propagation of feature annotation.</text>
</comment>
<dbReference type="OrthoDB" id="9798773at2"/>
<proteinExistence type="predicted"/>
<accession>A0A1I0GRS7</accession>
<dbReference type="Pfam" id="PF01734">
    <property type="entry name" value="Patatin"/>
    <property type="match status" value="1"/>
</dbReference>
<evidence type="ECO:0000256" key="3">
    <source>
        <dbReference type="ARBA" id="ARBA00023098"/>
    </source>
</evidence>
<keyword evidence="2 4" id="KW-0442">Lipid degradation</keyword>
<feature type="short sequence motif" description="GXSXG" evidence="4">
    <location>
        <begin position="56"/>
        <end position="60"/>
    </location>
</feature>
<dbReference type="EMBL" id="FOHK01000013">
    <property type="protein sequence ID" value="SET74075.1"/>
    <property type="molecule type" value="Genomic_DNA"/>
</dbReference>
<keyword evidence="7" id="KW-1185">Reference proteome</keyword>
<organism evidence="6 7">
    <name type="scientific">Thalassotalea agarivorans</name>
    <name type="common">Thalassomonas agarivorans</name>
    <dbReference type="NCBI Taxonomy" id="349064"/>
    <lineage>
        <taxon>Bacteria</taxon>
        <taxon>Pseudomonadati</taxon>
        <taxon>Pseudomonadota</taxon>
        <taxon>Gammaproteobacteria</taxon>
        <taxon>Alteromonadales</taxon>
        <taxon>Colwelliaceae</taxon>
        <taxon>Thalassotalea</taxon>
    </lineage>
</organism>
<evidence type="ECO:0000313" key="6">
    <source>
        <dbReference type="EMBL" id="SET74075.1"/>
    </source>
</evidence>
<dbReference type="RefSeq" id="WP_093331149.1">
    <property type="nucleotide sequence ID" value="NZ_AP027363.1"/>
</dbReference>
<dbReference type="GO" id="GO:0016042">
    <property type="term" value="P:lipid catabolic process"/>
    <property type="evidence" value="ECO:0007669"/>
    <property type="project" value="UniProtKB-UniRule"/>
</dbReference>
<sequence length="388" mass="43020">MSAALKKSSKRNYKDTKHGLVLTGGGARAAYQVGVLKAITSFVPRNHGIPFPVICGTSAGAINSTALACYSSCFHLGVKKLEWIWKNLKPNKIYHADPVRAFGHLFGGVLASFQADYAPKVARSLINNAPLRDLLNQVIDFKRIDTNIINQYLSAVAVTASSYSSGDSISFYQSEEKITPWFRHKRRGQPAQINVEHLMASAALPMLFPSIRIKSEHYGDGSINQLSPLSPAVHLGAEKLFIVGVEQPKEPLHVNENNPHPPSTATIAGHLLDTVFSETLQSDLERVERLNQLLQQVPQEKQDATGIKQIDTFVINPSHDFNAIAAEYYYDLPLTMRLLLRTVGVTNDSDSSLISYLLFEQHYCSRLIKLGYEDALNKESEIKTFLSL</sequence>
<reference evidence="6 7" key="1">
    <citation type="submission" date="2016-10" db="EMBL/GenBank/DDBJ databases">
        <authorList>
            <person name="de Groot N.N."/>
        </authorList>
    </citation>
    <scope>NUCLEOTIDE SEQUENCE [LARGE SCALE GENOMIC DNA]</scope>
    <source>
        <strain evidence="6 7">DSM 19706</strain>
    </source>
</reference>
<evidence type="ECO:0000256" key="2">
    <source>
        <dbReference type="ARBA" id="ARBA00022963"/>
    </source>
</evidence>
<gene>
    <name evidence="6" type="ORF">SAMN05660429_02541</name>
</gene>
<feature type="domain" description="PNPLA" evidence="5">
    <location>
        <begin position="20"/>
        <end position="233"/>
    </location>
</feature>
<feature type="active site" description="Nucleophile" evidence="4">
    <location>
        <position position="58"/>
    </location>
</feature>
<keyword evidence="1 4" id="KW-0378">Hydrolase</keyword>
<dbReference type="SUPFAM" id="SSF52151">
    <property type="entry name" value="FabD/lysophospholipase-like"/>
    <property type="match status" value="1"/>
</dbReference>
<dbReference type="STRING" id="349064.SAMN05660429_02541"/>